<sequence>MLLCTSALALLLQSRFGLAASSSNQTKSDTRYASHWVDEPDTRGTWSIIYSSLFTLSLCVYSAIHLNIPPHGEHPRRQFWRKAKWVFIAIVAPEFVLFCAWLQLHQARFVCAELEKLRSGGLTPESATRRRFRRWFKIWRSSAQFFLPASEERRRIDPEQPPKLDPGPSPFSLTFGFYAVMGGITLDVSDIYDNVRFVTLMPEGILLLARATSWTHFTVSETTIRDKSKADTLAKALVLTQVLWTIFQSVTRAVLQYPVTALEIHVLVHAACALLMYGVWFYKPLDIRDATVLNSEPFRDQLALMLTHFLRREFTELGGCVVSGPHASMATQKTSQTRVGSDGDHRISRHAIFSMAHESAFLVFDRTKLKTGQENITQADNIANSADPEATVLSNGIRDSDGSARPSCCDRSPLNQHQDTQLPGLQDHGKEETCRSVFSIRPPENVEAVLTLHSGQSLGTGVGPAAIDSGYLDLTCFEDQRNPSLHCILPPEMREQFTTRAWLQLYRIKFELSQKDHTRWDRAGRAIAQRSKASQGNPKSEAAPEPQFVSLKELQHPMHDVYLGYVVGQRCKNFGQAGIDLDYSDSRAGRVMFCIAGISCVYGSVHLALWDQEFPTPAERMLWRISAAVVAVPIAIPVLRWCWRLPGDRTPPLTFWWECPAFIPKRVWQFLARVDDGIMILLMSAFALFYLFSRCYLVVESFLSLRRVPVGVYKTVDWSRYIPHF</sequence>
<dbReference type="Proteomes" id="UP000054466">
    <property type="component" value="Unassembled WGS sequence"/>
</dbReference>
<protein>
    <recommendedName>
        <fullName evidence="6">Wax synthase domain-containing protein</fullName>
    </recommendedName>
</protein>
<dbReference type="HOGENOM" id="CLU_022883_5_1_1"/>
<proteinExistence type="predicted"/>
<feature type="signal peptide" evidence="3">
    <location>
        <begin position="1"/>
        <end position="19"/>
    </location>
</feature>
<evidence type="ECO:0008006" key="6">
    <source>
        <dbReference type="Google" id="ProtNLM"/>
    </source>
</evidence>
<keyword evidence="2" id="KW-0812">Transmembrane</keyword>
<keyword evidence="3" id="KW-0732">Signal</keyword>
<feature type="compositionally biased region" description="Polar residues" evidence="1">
    <location>
        <begin position="413"/>
        <end position="423"/>
    </location>
</feature>
<name>A0A0D2BXJ2_9EURO</name>
<gene>
    <name evidence="4" type="ORF">PV07_11249</name>
</gene>
<keyword evidence="2" id="KW-1133">Transmembrane helix</keyword>
<dbReference type="PANTHER" id="PTHR35043">
    <property type="entry name" value="TRANSCRIPTION FACTOR DOMAIN-CONTAINING PROTEIN"/>
    <property type="match status" value="1"/>
</dbReference>
<dbReference type="OrthoDB" id="4161530at2759"/>
<dbReference type="GeneID" id="27350443"/>
<evidence type="ECO:0000256" key="2">
    <source>
        <dbReference type="SAM" id="Phobius"/>
    </source>
</evidence>
<keyword evidence="5" id="KW-1185">Reference proteome</keyword>
<evidence type="ECO:0000313" key="5">
    <source>
        <dbReference type="Proteomes" id="UP000054466"/>
    </source>
</evidence>
<dbReference type="RefSeq" id="XP_016243231.1">
    <property type="nucleotide sequence ID" value="XM_016398669.1"/>
</dbReference>
<feature type="transmembrane region" description="Helical" evidence="2">
    <location>
        <begin position="622"/>
        <end position="643"/>
    </location>
</feature>
<feature type="transmembrane region" description="Helical" evidence="2">
    <location>
        <begin position="590"/>
        <end position="610"/>
    </location>
</feature>
<keyword evidence="2" id="KW-0472">Membrane</keyword>
<organism evidence="4 5">
    <name type="scientific">Cladophialophora immunda</name>
    <dbReference type="NCBI Taxonomy" id="569365"/>
    <lineage>
        <taxon>Eukaryota</taxon>
        <taxon>Fungi</taxon>
        <taxon>Dikarya</taxon>
        <taxon>Ascomycota</taxon>
        <taxon>Pezizomycotina</taxon>
        <taxon>Eurotiomycetes</taxon>
        <taxon>Chaetothyriomycetidae</taxon>
        <taxon>Chaetothyriales</taxon>
        <taxon>Herpotrichiellaceae</taxon>
        <taxon>Cladophialophora</taxon>
    </lineage>
</organism>
<accession>A0A0D2BXJ2</accession>
<feature type="chain" id="PRO_5002250215" description="Wax synthase domain-containing protein" evidence="3">
    <location>
        <begin position="20"/>
        <end position="725"/>
    </location>
</feature>
<feature type="transmembrane region" description="Helical" evidence="2">
    <location>
        <begin position="85"/>
        <end position="104"/>
    </location>
</feature>
<dbReference type="PANTHER" id="PTHR35043:SF7">
    <property type="entry name" value="TRANSCRIPTION FACTOR DOMAIN-CONTAINING PROTEIN"/>
    <property type="match status" value="1"/>
</dbReference>
<feature type="region of interest" description="Disordered" evidence="1">
    <location>
        <begin position="397"/>
        <end position="429"/>
    </location>
</feature>
<dbReference type="EMBL" id="KN847046">
    <property type="protein sequence ID" value="KIW23015.1"/>
    <property type="molecule type" value="Genomic_DNA"/>
</dbReference>
<dbReference type="STRING" id="569365.A0A0D2BXJ2"/>
<evidence type="ECO:0000313" key="4">
    <source>
        <dbReference type="EMBL" id="KIW23015.1"/>
    </source>
</evidence>
<feature type="transmembrane region" description="Helical" evidence="2">
    <location>
        <begin position="43"/>
        <end position="64"/>
    </location>
</feature>
<dbReference type="AlphaFoldDB" id="A0A0D2BXJ2"/>
<evidence type="ECO:0000256" key="3">
    <source>
        <dbReference type="SAM" id="SignalP"/>
    </source>
</evidence>
<dbReference type="VEuPathDB" id="FungiDB:PV07_11249"/>
<reference evidence="4 5" key="1">
    <citation type="submission" date="2015-01" db="EMBL/GenBank/DDBJ databases">
        <title>The Genome Sequence of Cladophialophora immunda CBS83496.</title>
        <authorList>
            <consortium name="The Broad Institute Genomics Platform"/>
            <person name="Cuomo C."/>
            <person name="de Hoog S."/>
            <person name="Gorbushina A."/>
            <person name="Stielow B."/>
            <person name="Teixiera M."/>
            <person name="Abouelleil A."/>
            <person name="Chapman S.B."/>
            <person name="Priest M."/>
            <person name="Young S.K."/>
            <person name="Wortman J."/>
            <person name="Nusbaum C."/>
            <person name="Birren B."/>
        </authorList>
    </citation>
    <scope>NUCLEOTIDE SEQUENCE [LARGE SCALE GENOMIC DNA]</scope>
    <source>
        <strain evidence="4 5">CBS 83496</strain>
    </source>
</reference>
<evidence type="ECO:0000256" key="1">
    <source>
        <dbReference type="SAM" id="MobiDB-lite"/>
    </source>
</evidence>
<feature type="transmembrane region" description="Helical" evidence="2">
    <location>
        <begin position="678"/>
        <end position="699"/>
    </location>
</feature>